<keyword evidence="1" id="KW-0456">Lyase</keyword>
<evidence type="ECO:0000313" key="4">
    <source>
        <dbReference type="Proteomes" id="UP000542742"/>
    </source>
</evidence>
<evidence type="ECO:0000256" key="1">
    <source>
        <dbReference type="ARBA" id="ARBA00023239"/>
    </source>
</evidence>
<dbReference type="GO" id="GO:0016831">
    <property type="term" value="F:carboxy-lyase activity"/>
    <property type="evidence" value="ECO:0007669"/>
    <property type="project" value="InterPro"/>
</dbReference>
<dbReference type="InterPro" id="IPR032465">
    <property type="entry name" value="ACMSD"/>
</dbReference>
<dbReference type="Pfam" id="PF04909">
    <property type="entry name" value="Amidohydro_2"/>
    <property type="match status" value="1"/>
</dbReference>
<dbReference type="PANTHER" id="PTHR21240:SF28">
    <property type="entry name" value="ISO-OROTATE DECARBOXYLASE (EUROFUNG)"/>
    <property type="match status" value="1"/>
</dbReference>
<gene>
    <name evidence="3" type="ORF">BKA14_002118</name>
</gene>
<dbReference type="Gene3D" id="3.20.20.140">
    <property type="entry name" value="Metal-dependent hydrolases"/>
    <property type="match status" value="1"/>
</dbReference>
<accession>A0A7W7CRH1</accession>
<dbReference type="AlphaFoldDB" id="A0A7W7CRH1"/>
<keyword evidence="4" id="KW-1185">Reference proteome</keyword>
<dbReference type="EMBL" id="JACHMF010000001">
    <property type="protein sequence ID" value="MBB4691970.1"/>
    <property type="molecule type" value="Genomic_DNA"/>
</dbReference>
<dbReference type="PANTHER" id="PTHR21240">
    <property type="entry name" value="2-AMINO-3-CARBOXYLMUCONATE-6-SEMIALDEHYDE DECARBOXYLASE"/>
    <property type="match status" value="1"/>
</dbReference>
<feature type="domain" description="Amidohydrolase-related" evidence="2">
    <location>
        <begin position="4"/>
        <end position="245"/>
    </location>
</feature>
<dbReference type="GO" id="GO:0019748">
    <property type="term" value="P:secondary metabolic process"/>
    <property type="evidence" value="ECO:0007669"/>
    <property type="project" value="TreeGrafter"/>
</dbReference>
<reference evidence="3 4" key="1">
    <citation type="submission" date="2020-08" db="EMBL/GenBank/DDBJ databases">
        <title>Sequencing the genomes of 1000 actinobacteria strains.</title>
        <authorList>
            <person name="Klenk H.-P."/>
        </authorList>
    </citation>
    <scope>NUCLEOTIDE SEQUENCE [LARGE SCALE GENOMIC DNA]</scope>
    <source>
        <strain evidence="3 4">DSM 45518</strain>
    </source>
</reference>
<dbReference type="InterPro" id="IPR006680">
    <property type="entry name" value="Amidohydro-rel"/>
</dbReference>
<evidence type="ECO:0000259" key="2">
    <source>
        <dbReference type="Pfam" id="PF04909"/>
    </source>
</evidence>
<dbReference type="InterPro" id="IPR032466">
    <property type="entry name" value="Metal_Hydrolase"/>
</dbReference>
<proteinExistence type="predicted"/>
<evidence type="ECO:0000313" key="3">
    <source>
        <dbReference type="EMBL" id="MBB4691970.1"/>
    </source>
</evidence>
<keyword evidence="3" id="KW-0378">Hydrolase</keyword>
<dbReference type="SUPFAM" id="SSF51556">
    <property type="entry name" value="Metallo-dependent hydrolases"/>
    <property type="match status" value="1"/>
</dbReference>
<dbReference type="Proteomes" id="UP000542742">
    <property type="component" value="Unassembled WGS sequence"/>
</dbReference>
<organism evidence="3 4">
    <name type="scientific">Paractinoplanes abujensis</name>
    <dbReference type="NCBI Taxonomy" id="882441"/>
    <lineage>
        <taxon>Bacteria</taxon>
        <taxon>Bacillati</taxon>
        <taxon>Actinomycetota</taxon>
        <taxon>Actinomycetes</taxon>
        <taxon>Micromonosporales</taxon>
        <taxon>Micromonosporaceae</taxon>
        <taxon>Paractinoplanes</taxon>
    </lineage>
</organism>
<dbReference type="RefSeq" id="WP_184950752.1">
    <property type="nucleotide sequence ID" value="NZ_BOMC01000003.1"/>
</dbReference>
<protein>
    <submittedName>
        <fullName evidence="3">Putative TIM-barrel fold metal-dependent hydrolase</fullName>
    </submittedName>
</protein>
<dbReference type="GO" id="GO:0016787">
    <property type="term" value="F:hydrolase activity"/>
    <property type="evidence" value="ECO:0007669"/>
    <property type="project" value="UniProtKB-KW"/>
</dbReference>
<dbReference type="GO" id="GO:0005737">
    <property type="term" value="C:cytoplasm"/>
    <property type="evidence" value="ECO:0007669"/>
    <property type="project" value="TreeGrafter"/>
</dbReference>
<name>A0A7W7CRH1_9ACTN</name>
<comment type="caution">
    <text evidence="3">The sequence shown here is derived from an EMBL/GenBank/DDBJ whole genome shotgun (WGS) entry which is preliminary data.</text>
</comment>
<sequence>MTVVDFHARLVPGDGEPGRLLAVMDAAGIDRAAVCAGGLLPLDRLAAQLNDGGRTETTADNEGVLRACERSRGRLLPFFFADPVQDVAAYGKRAFDFRGLEISPAVHGARLDDERVADLVAIAGSAGHPVYVVTVAQAGARPADLVTLAARFPAVTFVWGHCGHTGLDIAGLNALKNSHNVLAELSGSLTVTARLAVSRLGAGRVLFGTEYPLQQPEVELCKIDALGLGPAARAAVLGANACRVLAEETSWKQS</sequence>